<keyword evidence="9" id="KW-0694">RNA-binding</keyword>
<dbReference type="SUPFAM" id="SSF56672">
    <property type="entry name" value="DNA/RNA polymerases"/>
    <property type="match status" value="1"/>
</dbReference>
<organism evidence="15 16">
    <name type="scientific">Hermetia illucens</name>
    <name type="common">Black soldier fly</name>
    <dbReference type="NCBI Taxonomy" id="343691"/>
    <lineage>
        <taxon>Eukaryota</taxon>
        <taxon>Metazoa</taxon>
        <taxon>Ecdysozoa</taxon>
        <taxon>Arthropoda</taxon>
        <taxon>Hexapoda</taxon>
        <taxon>Insecta</taxon>
        <taxon>Pterygota</taxon>
        <taxon>Neoptera</taxon>
        <taxon>Endopterygota</taxon>
        <taxon>Diptera</taxon>
        <taxon>Brachycera</taxon>
        <taxon>Stratiomyomorpha</taxon>
        <taxon>Stratiomyidae</taxon>
        <taxon>Hermetiinae</taxon>
        <taxon>Hermetia</taxon>
    </lineage>
</organism>
<dbReference type="Pfam" id="PF17919">
    <property type="entry name" value="RT_RNaseH_2"/>
    <property type="match status" value="1"/>
</dbReference>
<dbReference type="GO" id="GO:0003723">
    <property type="term" value="F:RNA binding"/>
    <property type="evidence" value="ECO:0007669"/>
    <property type="project" value="UniProtKB-KW"/>
</dbReference>
<dbReference type="InterPro" id="IPR050951">
    <property type="entry name" value="Retrovirus_Pol_polyprotein"/>
</dbReference>
<dbReference type="FunFam" id="3.30.420.10:FF:000032">
    <property type="entry name" value="Retrovirus-related Pol polyprotein from transposon 297-like Protein"/>
    <property type="match status" value="1"/>
</dbReference>
<dbReference type="AlphaFoldDB" id="A0A7R8UQ96"/>
<dbReference type="InterPro" id="IPR043502">
    <property type="entry name" value="DNA/RNA_pol_sf"/>
</dbReference>
<dbReference type="GO" id="GO:0042575">
    <property type="term" value="C:DNA polymerase complex"/>
    <property type="evidence" value="ECO:0007669"/>
    <property type="project" value="UniProtKB-ARBA"/>
</dbReference>
<keyword evidence="6" id="KW-0255">Endonuclease</keyword>
<keyword evidence="2" id="KW-0645">Protease</keyword>
<name>A0A7R8UQ96_HERIL</name>
<dbReference type="PROSITE" id="PS50878">
    <property type="entry name" value="RT_POL"/>
    <property type="match status" value="1"/>
</dbReference>
<dbReference type="InterPro" id="IPR041588">
    <property type="entry name" value="Integrase_H2C2"/>
</dbReference>
<dbReference type="SUPFAM" id="SSF53098">
    <property type="entry name" value="Ribonuclease H-like"/>
    <property type="match status" value="1"/>
</dbReference>
<evidence type="ECO:0000313" key="15">
    <source>
        <dbReference type="EMBL" id="CAD7084655.1"/>
    </source>
</evidence>
<dbReference type="GO" id="GO:0004190">
    <property type="term" value="F:aspartic-type endopeptidase activity"/>
    <property type="evidence" value="ECO:0007669"/>
    <property type="project" value="InterPro"/>
</dbReference>
<evidence type="ECO:0000256" key="9">
    <source>
        <dbReference type="ARBA" id="ARBA00022884"/>
    </source>
</evidence>
<feature type="domain" description="Reverse transcriptase" evidence="13">
    <location>
        <begin position="175"/>
        <end position="352"/>
    </location>
</feature>
<keyword evidence="5" id="KW-0540">Nuclease</keyword>
<evidence type="ECO:0000256" key="4">
    <source>
        <dbReference type="ARBA" id="ARBA00022695"/>
    </source>
</evidence>
<feature type="domain" description="Integrase catalytic" evidence="14">
    <location>
        <begin position="658"/>
        <end position="777"/>
    </location>
</feature>
<dbReference type="InterPro" id="IPR000477">
    <property type="entry name" value="RT_dom"/>
</dbReference>
<keyword evidence="7" id="KW-0378">Hydrolase</keyword>
<dbReference type="InterPro" id="IPR012337">
    <property type="entry name" value="RNaseH-like_sf"/>
</dbReference>
<dbReference type="PROSITE" id="PS00141">
    <property type="entry name" value="ASP_PROTEASE"/>
    <property type="match status" value="1"/>
</dbReference>
<sequence length="815" mass="93199">MHLLVDTGANISVLPKDKNQHTPMQFQLYAANNTPIKTYGHRIITLDLGLRRPFTWRFVLADVRQPMIGVDLLHHYGLLVDLRRRKIIDEKTNLSCIAKLTDIITCGMTTLKSSESYHDILRDFVDITIPSDGAKVMAHDIYHHILTKGPPVFDRPRRLTPEKLREAKAEFDYMLQQGVCQPSSSPWASLLHLVRKKNGQWRPCGDYRRLNAITVPDKYPIAHISDFAHKLSGCKVFSTIDLTRAYHQIPVAPEDIPKTAVITPFGLFEFRVMTFGLRNAAQTFQRYIDHAFRGLDFCYAYIDDILTASKSNEEHRKHLLTIFNRLREYGLSINVDKCSFGTSSAEYLGYLKIVAECSRNSSTSPRVSHCARKRDKRKIEWNPRADVSFEKCKQQIANAALLRHPIENAPLAIKSDASDTAMGAVLEQWNNDVWEPLGFFSKKFSDTQRRYSTYDRELQAIYSAVKFFRYMVEGRPLLIKTDHKPITFAFQQKANKASPRQLRQLDYIGQFSTNIIYVTGEENVTADALSRISAVTLPVALTPEELTTAQRNNEELQHLLRSETTLDLKKLRVDDKDTMLYCDVSTSQIQPYIPILLRRRIFEITHRLSHPSGRVTKKLICRKYVWPSMSKDILEWARTCLACQRSKIGRHAKPSHGQIDMPDTRFSHVHIDIVGPLTQSQGHSYVLTMIDRFTRWPEAVPIRSITADVIADPFYANWISRFGAPTILTSDQGSQFESLIFQSLTHLVGCKKIRTTVYHPASNGLIERWHRSMKAAIMCHNNREWVEVLPTVLLGLRTSVKEDIGATAAELVYGS</sequence>
<keyword evidence="11" id="KW-0695">RNA-directed DNA polymerase</keyword>
<dbReference type="Gene3D" id="3.30.420.10">
    <property type="entry name" value="Ribonuclease H-like superfamily/Ribonuclease H"/>
    <property type="match status" value="1"/>
</dbReference>
<dbReference type="PANTHER" id="PTHR37984:SF5">
    <property type="entry name" value="PROTEIN NYNRIN-LIKE"/>
    <property type="match status" value="1"/>
</dbReference>
<evidence type="ECO:0000256" key="8">
    <source>
        <dbReference type="ARBA" id="ARBA00022842"/>
    </source>
</evidence>
<evidence type="ECO:0000313" key="16">
    <source>
        <dbReference type="Proteomes" id="UP000594454"/>
    </source>
</evidence>
<dbReference type="InterPro" id="IPR036397">
    <property type="entry name" value="RNaseH_sf"/>
</dbReference>
<dbReference type="CDD" id="cd09274">
    <property type="entry name" value="RNase_HI_RT_Ty3"/>
    <property type="match status" value="1"/>
</dbReference>
<evidence type="ECO:0000259" key="14">
    <source>
        <dbReference type="PROSITE" id="PS50994"/>
    </source>
</evidence>
<dbReference type="InterPro" id="IPR041577">
    <property type="entry name" value="RT_RNaseH_2"/>
</dbReference>
<dbReference type="Pfam" id="PF00665">
    <property type="entry name" value="rve"/>
    <property type="match status" value="1"/>
</dbReference>
<dbReference type="SUPFAM" id="SSF50630">
    <property type="entry name" value="Acid proteases"/>
    <property type="match status" value="1"/>
</dbReference>
<dbReference type="OrthoDB" id="6932368at2759"/>
<dbReference type="Gene3D" id="2.40.70.10">
    <property type="entry name" value="Acid Proteases"/>
    <property type="match status" value="1"/>
</dbReference>
<dbReference type="GO" id="GO:0003964">
    <property type="term" value="F:RNA-directed DNA polymerase activity"/>
    <property type="evidence" value="ECO:0007669"/>
    <property type="project" value="UniProtKB-KW"/>
</dbReference>
<protein>
    <recommendedName>
        <fullName evidence="1">RNA-directed DNA polymerase</fullName>
        <ecNumber evidence="1">2.7.7.49</ecNumber>
    </recommendedName>
</protein>
<dbReference type="InParanoid" id="A0A7R8UQ96"/>
<dbReference type="CDD" id="cd01647">
    <property type="entry name" value="RT_LTR"/>
    <property type="match status" value="1"/>
</dbReference>
<keyword evidence="12" id="KW-0511">Multifunctional enzyme</keyword>
<keyword evidence="16" id="KW-1185">Reference proteome</keyword>
<evidence type="ECO:0000256" key="6">
    <source>
        <dbReference type="ARBA" id="ARBA00022759"/>
    </source>
</evidence>
<evidence type="ECO:0000256" key="1">
    <source>
        <dbReference type="ARBA" id="ARBA00012493"/>
    </source>
</evidence>
<gene>
    <name evidence="15" type="ORF">HERILL_LOCUS7538</name>
</gene>
<evidence type="ECO:0000256" key="5">
    <source>
        <dbReference type="ARBA" id="ARBA00022722"/>
    </source>
</evidence>
<dbReference type="GO" id="GO:0004519">
    <property type="term" value="F:endonuclease activity"/>
    <property type="evidence" value="ECO:0007669"/>
    <property type="project" value="UniProtKB-KW"/>
</dbReference>
<reference evidence="15 16" key="1">
    <citation type="submission" date="2020-11" db="EMBL/GenBank/DDBJ databases">
        <authorList>
            <person name="Wallbank WR R."/>
            <person name="Pardo Diaz C."/>
            <person name="Kozak K."/>
            <person name="Martin S."/>
            <person name="Jiggins C."/>
            <person name="Moest M."/>
            <person name="Warren A I."/>
            <person name="Generalovic N T."/>
            <person name="Byers J.R.P. K."/>
            <person name="Montejo-Kovacevich G."/>
            <person name="Yen C E."/>
        </authorList>
    </citation>
    <scope>NUCLEOTIDE SEQUENCE [LARGE SCALE GENOMIC DNA]</scope>
</reference>
<evidence type="ECO:0000256" key="7">
    <source>
        <dbReference type="ARBA" id="ARBA00022801"/>
    </source>
</evidence>
<keyword evidence="10" id="KW-0229">DNA integration</keyword>
<dbReference type="Pfam" id="PF17921">
    <property type="entry name" value="Integrase_H2C2"/>
    <property type="match status" value="1"/>
</dbReference>
<dbReference type="EC" id="2.7.7.49" evidence="1"/>
<dbReference type="InterPro" id="IPR043128">
    <property type="entry name" value="Rev_trsase/Diguanyl_cyclase"/>
</dbReference>
<evidence type="ECO:0000256" key="12">
    <source>
        <dbReference type="ARBA" id="ARBA00023268"/>
    </source>
</evidence>
<dbReference type="InterPro" id="IPR001584">
    <property type="entry name" value="Integrase_cat-core"/>
</dbReference>
<keyword evidence="8" id="KW-0460">Magnesium</keyword>
<accession>A0A7R8UQ96</accession>
<keyword evidence="3" id="KW-0808">Transferase</keyword>
<evidence type="ECO:0000256" key="3">
    <source>
        <dbReference type="ARBA" id="ARBA00022679"/>
    </source>
</evidence>
<evidence type="ECO:0000256" key="2">
    <source>
        <dbReference type="ARBA" id="ARBA00022670"/>
    </source>
</evidence>
<evidence type="ECO:0000259" key="13">
    <source>
        <dbReference type="PROSITE" id="PS50878"/>
    </source>
</evidence>
<dbReference type="Gene3D" id="1.10.340.70">
    <property type="match status" value="1"/>
</dbReference>
<keyword evidence="4" id="KW-0548">Nucleotidyltransferase</keyword>
<evidence type="ECO:0000256" key="11">
    <source>
        <dbReference type="ARBA" id="ARBA00022918"/>
    </source>
</evidence>
<dbReference type="InterPro" id="IPR021109">
    <property type="entry name" value="Peptidase_aspartic_dom_sf"/>
</dbReference>
<dbReference type="Gene3D" id="3.30.70.270">
    <property type="match status" value="1"/>
</dbReference>
<dbReference type="Pfam" id="PF00078">
    <property type="entry name" value="RVT_1"/>
    <property type="match status" value="1"/>
</dbReference>
<dbReference type="GO" id="GO:0015074">
    <property type="term" value="P:DNA integration"/>
    <property type="evidence" value="ECO:0007669"/>
    <property type="project" value="UniProtKB-KW"/>
</dbReference>
<dbReference type="GO" id="GO:0006508">
    <property type="term" value="P:proteolysis"/>
    <property type="evidence" value="ECO:0007669"/>
    <property type="project" value="UniProtKB-KW"/>
</dbReference>
<dbReference type="FunFam" id="2.40.70.10:FF:000130">
    <property type="entry name" value="Retrovirus-related Pol polyprotein from transposon opus-like Protein"/>
    <property type="match status" value="1"/>
</dbReference>
<dbReference type="Proteomes" id="UP000594454">
    <property type="component" value="Chromosome 3"/>
</dbReference>
<dbReference type="PROSITE" id="PS50994">
    <property type="entry name" value="INTEGRASE"/>
    <property type="match status" value="1"/>
</dbReference>
<dbReference type="Gene3D" id="3.10.20.370">
    <property type="match status" value="1"/>
</dbReference>
<dbReference type="InterPro" id="IPR001969">
    <property type="entry name" value="Aspartic_peptidase_AS"/>
</dbReference>
<evidence type="ECO:0000256" key="10">
    <source>
        <dbReference type="ARBA" id="ARBA00022908"/>
    </source>
</evidence>
<dbReference type="EMBL" id="LR899011">
    <property type="protein sequence ID" value="CAD7084655.1"/>
    <property type="molecule type" value="Genomic_DNA"/>
</dbReference>
<dbReference type="Gene3D" id="3.10.10.10">
    <property type="entry name" value="HIV Type 1 Reverse Transcriptase, subunit A, domain 1"/>
    <property type="match status" value="1"/>
</dbReference>
<dbReference type="FunFam" id="3.10.10.10:FF:000007">
    <property type="entry name" value="Retrovirus-related Pol polyprotein from transposon 17.6-like Protein"/>
    <property type="match status" value="1"/>
</dbReference>
<dbReference type="PANTHER" id="PTHR37984">
    <property type="entry name" value="PROTEIN CBG26694"/>
    <property type="match status" value="1"/>
</dbReference>
<proteinExistence type="predicted"/>